<dbReference type="KEGG" id="nyu:D7D52_36745"/>
<dbReference type="EMBL" id="CP032568">
    <property type="protein sequence ID" value="AYF78460.1"/>
    <property type="molecule type" value="Genomic_DNA"/>
</dbReference>
<reference evidence="1 2" key="1">
    <citation type="submission" date="2018-09" db="EMBL/GenBank/DDBJ databases">
        <title>Nocardia yunnanensis sp. nov., an actinomycete isolated from a soil sample.</title>
        <authorList>
            <person name="Zhang J."/>
        </authorList>
    </citation>
    <scope>NUCLEOTIDE SEQUENCE [LARGE SCALE GENOMIC DNA]</scope>
    <source>
        <strain evidence="1 2">CFHS0054</strain>
    </source>
</reference>
<gene>
    <name evidence="1" type="ORF">D7D52_36745</name>
</gene>
<evidence type="ECO:0008006" key="3">
    <source>
        <dbReference type="Google" id="ProtNLM"/>
    </source>
</evidence>
<keyword evidence="2" id="KW-1185">Reference proteome</keyword>
<accession>A0A386ZMM8</accession>
<dbReference type="Proteomes" id="UP000267164">
    <property type="component" value="Chromosome"/>
</dbReference>
<organism evidence="1 2">
    <name type="scientific">Nocardia yunnanensis</name>
    <dbReference type="NCBI Taxonomy" id="2382165"/>
    <lineage>
        <taxon>Bacteria</taxon>
        <taxon>Bacillati</taxon>
        <taxon>Actinomycetota</taxon>
        <taxon>Actinomycetes</taxon>
        <taxon>Mycobacteriales</taxon>
        <taxon>Nocardiaceae</taxon>
        <taxon>Nocardia</taxon>
    </lineage>
</organism>
<protein>
    <recommendedName>
        <fullName evidence="3">Transposase family protein</fullName>
    </recommendedName>
</protein>
<name>A0A386ZMM8_9NOCA</name>
<sequence>MLFYRSALPLSRQTLHFVAGLIRRYRRAIGSAWRKLDPGRQALLVLAHLHKAETYADLGAGCA</sequence>
<evidence type="ECO:0000313" key="1">
    <source>
        <dbReference type="EMBL" id="AYF78460.1"/>
    </source>
</evidence>
<dbReference type="OrthoDB" id="4540472at2"/>
<proteinExistence type="predicted"/>
<evidence type="ECO:0000313" key="2">
    <source>
        <dbReference type="Proteomes" id="UP000267164"/>
    </source>
</evidence>
<dbReference type="AlphaFoldDB" id="A0A386ZMM8"/>